<dbReference type="Proteomes" id="UP000838412">
    <property type="component" value="Chromosome 1"/>
</dbReference>
<dbReference type="Gene3D" id="2.60.120.590">
    <property type="entry name" value="Alpha-ketoglutarate-dependent dioxygenase AlkB-like"/>
    <property type="match status" value="1"/>
</dbReference>
<dbReference type="OrthoDB" id="442860at2759"/>
<dbReference type="SUPFAM" id="SSF51197">
    <property type="entry name" value="Clavaminate synthase-like"/>
    <property type="match status" value="1"/>
</dbReference>
<protein>
    <submittedName>
        <fullName evidence="2">ALKBH4 protein</fullName>
    </submittedName>
</protein>
<comment type="cofactor">
    <cofactor evidence="1">
        <name>Fe(2+)</name>
        <dbReference type="ChEBI" id="CHEBI:29033"/>
    </cofactor>
</comment>
<organism evidence="2 3">
    <name type="scientific">Branchiostoma lanceolatum</name>
    <name type="common">Common lancelet</name>
    <name type="synonym">Amphioxus lanceolatum</name>
    <dbReference type="NCBI Taxonomy" id="7740"/>
    <lineage>
        <taxon>Eukaryota</taxon>
        <taxon>Metazoa</taxon>
        <taxon>Chordata</taxon>
        <taxon>Cephalochordata</taxon>
        <taxon>Leptocardii</taxon>
        <taxon>Amphioxiformes</taxon>
        <taxon>Branchiostomatidae</taxon>
        <taxon>Branchiostoma</taxon>
    </lineage>
</organism>
<evidence type="ECO:0000256" key="1">
    <source>
        <dbReference type="ARBA" id="ARBA00001954"/>
    </source>
</evidence>
<dbReference type="GO" id="GO:0070988">
    <property type="term" value="P:demethylation"/>
    <property type="evidence" value="ECO:0007669"/>
    <property type="project" value="InterPro"/>
</dbReference>
<dbReference type="AlphaFoldDB" id="A0A8J9YKN7"/>
<sequence>MDSAGQDFAKKCGCKGIRTCLLCEGERTTVKASQGNAEGKVRYTYCNQCHKAWHHIKGSLYQTEEMDFPGVLVLEDFITQEEEADIVTVIEGAEWKMSQSGRKKQDFGPKVNFKKKKLKLGGFTGLPNFSASLLDRMKSHDLLKDFTPVEQCHLDYDPSRGSAIDPHFDDFWLWGERLVTVNLLADSVLTMSCEEKGKVEVTIQQTSNCEHGKKPVARTSSTLDYEVLVPSNKRSSQSTAVTVVDPQDMTGSQDMLIESNSLRYCDAEVAIPMPRRSLLVVYGDARHKWMHAIHREDITGRRIAVTLRELSSEFSADGVHSQTGKELIEVALSFGGSAIS</sequence>
<evidence type="ECO:0000313" key="2">
    <source>
        <dbReference type="EMBL" id="CAH1231632.1"/>
    </source>
</evidence>
<dbReference type="InterPro" id="IPR037151">
    <property type="entry name" value="AlkB-like_sf"/>
</dbReference>
<reference evidence="2" key="1">
    <citation type="submission" date="2022-01" db="EMBL/GenBank/DDBJ databases">
        <authorList>
            <person name="Braso-Vives M."/>
        </authorList>
    </citation>
    <scope>NUCLEOTIDE SEQUENCE</scope>
</reference>
<dbReference type="GO" id="GO:0016491">
    <property type="term" value="F:oxidoreductase activity"/>
    <property type="evidence" value="ECO:0007669"/>
    <property type="project" value="TreeGrafter"/>
</dbReference>
<evidence type="ECO:0000313" key="3">
    <source>
        <dbReference type="Proteomes" id="UP000838412"/>
    </source>
</evidence>
<dbReference type="PANTHER" id="PTHR12463">
    <property type="entry name" value="OXYGENASE-RELATED"/>
    <property type="match status" value="1"/>
</dbReference>
<accession>A0A8J9YKN7</accession>
<name>A0A8J9YKN7_BRALA</name>
<dbReference type="InterPro" id="IPR032857">
    <property type="entry name" value="ALKBH4"/>
</dbReference>
<dbReference type="PANTHER" id="PTHR12463:SF0">
    <property type="entry name" value="ALPHA-KETOGLUTARATE-DEPENDENT DIOXYGENASE ALKB HOMOLOG 4"/>
    <property type="match status" value="1"/>
</dbReference>
<keyword evidence="3" id="KW-1185">Reference proteome</keyword>
<dbReference type="GO" id="GO:0032451">
    <property type="term" value="F:demethylase activity"/>
    <property type="evidence" value="ECO:0007669"/>
    <property type="project" value="TreeGrafter"/>
</dbReference>
<proteinExistence type="predicted"/>
<dbReference type="EMBL" id="OV696686">
    <property type="protein sequence ID" value="CAH1231632.1"/>
    <property type="molecule type" value="Genomic_DNA"/>
</dbReference>
<gene>
    <name evidence="2" type="primary">ALKBH4</name>
    <name evidence="2" type="ORF">BLAG_LOCUS1298</name>
</gene>